<dbReference type="GO" id="GO:0003677">
    <property type="term" value="F:DNA binding"/>
    <property type="evidence" value="ECO:0007669"/>
    <property type="project" value="InterPro"/>
</dbReference>
<dbReference type="NCBIfam" id="TIGR02397">
    <property type="entry name" value="dnaX_nterm"/>
    <property type="match status" value="1"/>
</dbReference>
<sequence>MPFVIEKLTGRFHHEATVFVVIMSGKFVPSYGKLERGFAVRYAEWWTATSNKSLFDSIQVNLGHPQQVERGVKVSYQALYRVWRPQQFKDVIGQDAITKTLKNALITGQTSHAYLFTGPRGTGKTSVAKILAKALNCLNLKDGEPDNTCEICQAINDGSLTDVIEIDAASNNGVDEIRDIRDKAKYAPTRARVKVYIIDEVHMLSSGAFNALLKTLEEPPAHVVFILATTEPHKIPATIISRTQRFDFRRITPEDIVKRMRFILDDKKITYDDAALKVIAKAAEGGMRDALSILDQVLSFGDNHVTTEDALDVTGGVTTAVLGKYLAAVLAKDHAQALKMIEDLLAAGKDAGRLIEDLIEYLRDLLVNQQAPSLLGDLEKSLLDDQFKILSENFKPAQIYHMIDVLNNTQQQLRMTNHPEIYLEVATVRLSETAAPAAAPVAAEQADTQKLDQLSAKVKQLSDQLKRVEANGGTVPPPTRTRKHVKAKASHVNRKAIYPILGAATKQDLTNLKDVWPDLLGMLSITKRAMMKVSEPVAASPDGVIVSFDYDILVERAMNDAALMTELENGLQKLTGKQPKIVLVQSDVWPTIRKDYIQELKAPATKGKSADTKPKTPPVVNKMTELFGKDAPNVTIKND</sequence>
<dbReference type="GO" id="GO:0046872">
    <property type="term" value="F:metal ion binding"/>
    <property type="evidence" value="ECO:0007669"/>
    <property type="project" value="UniProtKB-KW"/>
</dbReference>
<dbReference type="InterPro" id="IPR050238">
    <property type="entry name" value="DNA_Rep/Repair_Clamp_Loader"/>
</dbReference>
<feature type="domain" description="AAA+ ATPase" evidence="14">
    <location>
        <begin position="110"/>
        <end position="252"/>
    </location>
</feature>
<dbReference type="PRINTS" id="PR00300">
    <property type="entry name" value="CLPPROTEASEA"/>
</dbReference>
<dbReference type="Pfam" id="PF13177">
    <property type="entry name" value="DNA_pol3_delta2"/>
    <property type="match status" value="1"/>
</dbReference>
<dbReference type="GO" id="GO:0009360">
    <property type="term" value="C:DNA polymerase III complex"/>
    <property type="evidence" value="ECO:0007669"/>
    <property type="project" value="InterPro"/>
</dbReference>
<evidence type="ECO:0000256" key="4">
    <source>
        <dbReference type="ARBA" id="ARBA00022695"/>
    </source>
</evidence>
<keyword evidence="3" id="KW-0808">Transferase</keyword>
<dbReference type="InterPro" id="IPR022754">
    <property type="entry name" value="DNA_pol_III_gamma-3"/>
</dbReference>
<comment type="catalytic activity">
    <reaction evidence="11">
        <text>DNA(n) + a 2'-deoxyribonucleoside 5'-triphosphate = DNA(n+1) + diphosphate</text>
        <dbReference type="Rhea" id="RHEA:22508"/>
        <dbReference type="Rhea" id="RHEA-COMP:17339"/>
        <dbReference type="Rhea" id="RHEA-COMP:17340"/>
        <dbReference type="ChEBI" id="CHEBI:33019"/>
        <dbReference type="ChEBI" id="CHEBI:61560"/>
        <dbReference type="ChEBI" id="CHEBI:173112"/>
        <dbReference type="EC" id="2.7.7.7"/>
    </reaction>
</comment>
<evidence type="ECO:0000256" key="11">
    <source>
        <dbReference type="ARBA" id="ARBA00049244"/>
    </source>
</evidence>
<reference evidence="15 16" key="1">
    <citation type="journal article" date="2015" name="Genome Announc.">
        <title>Expanding the biotechnology potential of lactobacilli through comparative genomics of 213 strains and associated genera.</title>
        <authorList>
            <person name="Sun Z."/>
            <person name="Harris H.M."/>
            <person name="McCann A."/>
            <person name="Guo C."/>
            <person name="Argimon S."/>
            <person name="Zhang W."/>
            <person name="Yang X."/>
            <person name="Jeffery I.B."/>
            <person name="Cooney J.C."/>
            <person name="Kagawa T.F."/>
            <person name="Liu W."/>
            <person name="Song Y."/>
            <person name="Salvetti E."/>
            <person name="Wrobel A."/>
            <person name="Rasinkangas P."/>
            <person name="Parkhill J."/>
            <person name="Rea M.C."/>
            <person name="O'Sullivan O."/>
            <person name="Ritari J."/>
            <person name="Douillard F.P."/>
            <person name="Paul Ross R."/>
            <person name="Yang R."/>
            <person name="Briner A.E."/>
            <person name="Felis G.E."/>
            <person name="de Vos W.M."/>
            <person name="Barrangou R."/>
            <person name="Klaenhammer T.R."/>
            <person name="Caufield P.W."/>
            <person name="Cui Y."/>
            <person name="Zhang H."/>
            <person name="O'Toole P.W."/>
        </authorList>
    </citation>
    <scope>NUCLEOTIDE SEQUENCE [LARGE SCALE GENOMIC DNA]</scope>
    <source>
        <strain evidence="15 16">DSM 20178</strain>
    </source>
</reference>
<dbReference type="AlphaFoldDB" id="A0A0R1ET05"/>
<feature type="coiled-coil region" evidence="12">
    <location>
        <begin position="444"/>
        <end position="471"/>
    </location>
</feature>
<dbReference type="eggNOG" id="COG2812">
    <property type="taxonomic scope" value="Bacteria"/>
</dbReference>
<dbReference type="Pfam" id="PF22608">
    <property type="entry name" value="DNAX_ATPase_lid"/>
    <property type="match status" value="1"/>
</dbReference>
<dbReference type="SUPFAM" id="SSF48019">
    <property type="entry name" value="post-AAA+ oligomerization domain-like"/>
    <property type="match status" value="1"/>
</dbReference>
<evidence type="ECO:0000313" key="15">
    <source>
        <dbReference type="EMBL" id="KRK12094.1"/>
    </source>
</evidence>
<keyword evidence="12" id="KW-0175">Coiled coil</keyword>
<dbReference type="InterPro" id="IPR012763">
    <property type="entry name" value="DNA_pol_III_sug/sutau_N"/>
</dbReference>
<evidence type="ECO:0000256" key="13">
    <source>
        <dbReference type="SAM" id="MobiDB-lite"/>
    </source>
</evidence>
<dbReference type="InterPro" id="IPR008921">
    <property type="entry name" value="DNA_pol3_clamp-load_cplx_C"/>
</dbReference>
<dbReference type="CDD" id="cd18137">
    <property type="entry name" value="HLD_clamp_pol_III_gamma_tau"/>
    <property type="match status" value="1"/>
</dbReference>
<evidence type="ECO:0000256" key="10">
    <source>
        <dbReference type="ARBA" id="ARBA00022932"/>
    </source>
</evidence>
<dbReference type="CDD" id="cd00009">
    <property type="entry name" value="AAA"/>
    <property type="match status" value="1"/>
</dbReference>
<dbReference type="InterPro" id="IPR003593">
    <property type="entry name" value="AAA+_ATPase"/>
</dbReference>
<dbReference type="InterPro" id="IPR001270">
    <property type="entry name" value="ClpA/B"/>
</dbReference>
<dbReference type="InterPro" id="IPR027417">
    <property type="entry name" value="P-loop_NTPase"/>
</dbReference>
<evidence type="ECO:0000256" key="12">
    <source>
        <dbReference type="SAM" id="Coils"/>
    </source>
</evidence>
<keyword evidence="9" id="KW-0067">ATP-binding</keyword>
<evidence type="ECO:0000259" key="14">
    <source>
        <dbReference type="SMART" id="SM00382"/>
    </source>
</evidence>
<keyword evidence="6" id="KW-0479">Metal-binding</keyword>
<dbReference type="Gene3D" id="1.20.272.10">
    <property type="match status" value="1"/>
</dbReference>
<organism evidence="15 16">
    <name type="scientific">Lacticaseibacillus zeae DSM 20178 = KCTC 3804</name>
    <dbReference type="NCBI Taxonomy" id="1423816"/>
    <lineage>
        <taxon>Bacteria</taxon>
        <taxon>Bacillati</taxon>
        <taxon>Bacillota</taxon>
        <taxon>Bacilli</taxon>
        <taxon>Lactobacillales</taxon>
        <taxon>Lactobacillaceae</taxon>
        <taxon>Lacticaseibacillus</taxon>
    </lineage>
</organism>
<evidence type="ECO:0000256" key="2">
    <source>
        <dbReference type="ARBA" id="ARBA00012417"/>
    </source>
</evidence>
<dbReference type="FunFam" id="3.40.50.300:FF:000014">
    <property type="entry name" value="DNA polymerase III subunit gamma/tau"/>
    <property type="match status" value="1"/>
</dbReference>
<dbReference type="Gene3D" id="1.10.8.60">
    <property type="match status" value="1"/>
</dbReference>
<evidence type="ECO:0000256" key="3">
    <source>
        <dbReference type="ARBA" id="ARBA00022679"/>
    </source>
</evidence>
<evidence type="ECO:0000313" key="16">
    <source>
        <dbReference type="Proteomes" id="UP000051984"/>
    </source>
</evidence>
<evidence type="ECO:0000256" key="8">
    <source>
        <dbReference type="ARBA" id="ARBA00022833"/>
    </source>
</evidence>
<dbReference type="NCBIfam" id="NF004046">
    <property type="entry name" value="PRK05563.1"/>
    <property type="match status" value="1"/>
</dbReference>
<dbReference type="SMART" id="SM00382">
    <property type="entry name" value="AAA"/>
    <property type="match status" value="1"/>
</dbReference>
<dbReference type="GO" id="GO:0006261">
    <property type="term" value="P:DNA-templated DNA replication"/>
    <property type="evidence" value="ECO:0007669"/>
    <property type="project" value="TreeGrafter"/>
</dbReference>
<name>A0A0R1ET05_LACZE</name>
<dbReference type="Pfam" id="PF12169">
    <property type="entry name" value="DNA_pol3_gamma3"/>
    <property type="match status" value="1"/>
</dbReference>
<dbReference type="Proteomes" id="UP000051984">
    <property type="component" value="Unassembled WGS sequence"/>
</dbReference>
<dbReference type="GO" id="GO:0005524">
    <property type="term" value="F:ATP binding"/>
    <property type="evidence" value="ECO:0007669"/>
    <property type="project" value="UniProtKB-KW"/>
</dbReference>
<keyword evidence="5" id="KW-0235">DNA replication</keyword>
<keyword evidence="4" id="KW-0548">Nucleotidyltransferase</keyword>
<keyword evidence="10" id="KW-0239">DNA-directed DNA polymerase</keyword>
<dbReference type="EMBL" id="AZCT01000010">
    <property type="protein sequence ID" value="KRK12094.1"/>
    <property type="molecule type" value="Genomic_DNA"/>
</dbReference>
<evidence type="ECO:0000256" key="5">
    <source>
        <dbReference type="ARBA" id="ARBA00022705"/>
    </source>
</evidence>
<dbReference type="Gene3D" id="3.40.50.300">
    <property type="entry name" value="P-loop containing nucleotide triphosphate hydrolases"/>
    <property type="match status" value="1"/>
</dbReference>
<dbReference type="PATRIC" id="fig|1423816.3.peg.505"/>
<dbReference type="PANTHER" id="PTHR11669">
    <property type="entry name" value="REPLICATION FACTOR C / DNA POLYMERASE III GAMMA-TAU SUBUNIT"/>
    <property type="match status" value="1"/>
</dbReference>
<dbReference type="InterPro" id="IPR045085">
    <property type="entry name" value="HLD_clamp_pol_III_gamma_tau"/>
</dbReference>
<evidence type="ECO:0000256" key="9">
    <source>
        <dbReference type="ARBA" id="ARBA00022840"/>
    </source>
</evidence>
<comment type="similarity">
    <text evidence="1">Belongs to the DnaX/STICHEL family.</text>
</comment>
<dbReference type="GO" id="GO:0003887">
    <property type="term" value="F:DNA-directed DNA polymerase activity"/>
    <property type="evidence" value="ECO:0007669"/>
    <property type="project" value="UniProtKB-KW"/>
</dbReference>
<accession>A0A0R1ET05</accession>
<keyword evidence="7" id="KW-0547">Nucleotide-binding</keyword>
<dbReference type="PANTHER" id="PTHR11669:SF0">
    <property type="entry name" value="PROTEIN STICHEL-LIKE 2"/>
    <property type="match status" value="1"/>
</dbReference>
<keyword evidence="8" id="KW-0862">Zinc</keyword>
<evidence type="ECO:0000256" key="6">
    <source>
        <dbReference type="ARBA" id="ARBA00022723"/>
    </source>
</evidence>
<feature type="region of interest" description="Disordered" evidence="13">
    <location>
        <begin position="603"/>
        <end position="624"/>
    </location>
</feature>
<comment type="caution">
    <text evidence="15">The sequence shown here is derived from an EMBL/GenBank/DDBJ whole genome shotgun (WGS) entry which is preliminary data.</text>
</comment>
<dbReference type="EC" id="2.7.7.7" evidence="2"/>
<evidence type="ECO:0000256" key="7">
    <source>
        <dbReference type="ARBA" id="ARBA00022741"/>
    </source>
</evidence>
<proteinExistence type="inferred from homology"/>
<dbReference type="SUPFAM" id="SSF52540">
    <property type="entry name" value="P-loop containing nucleoside triphosphate hydrolases"/>
    <property type="match status" value="1"/>
</dbReference>
<evidence type="ECO:0000256" key="1">
    <source>
        <dbReference type="ARBA" id="ARBA00006360"/>
    </source>
</evidence>
<gene>
    <name evidence="15" type="ORF">FD51_GL000503</name>
</gene>
<protein>
    <recommendedName>
        <fullName evidence="2">DNA-directed DNA polymerase</fullName>
        <ecNumber evidence="2">2.7.7.7</ecNumber>
    </recommendedName>
</protein>
<dbReference type="FunFam" id="1.10.8.60:FF:000013">
    <property type="entry name" value="DNA polymerase III subunit gamma/tau"/>
    <property type="match status" value="1"/>
</dbReference>